<protein>
    <submittedName>
        <fullName evidence="3">Uncharacterized protein</fullName>
    </submittedName>
</protein>
<feature type="region of interest" description="Disordered" evidence="1">
    <location>
        <begin position="356"/>
        <end position="390"/>
    </location>
</feature>
<keyword evidence="2" id="KW-0472">Membrane</keyword>
<dbReference type="AlphaFoldDB" id="A0AAD6NFP5"/>
<feature type="compositionally biased region" description="Acidic residues" evidence="1">
    <location>
        <begin position="39"/>
        <end position="111"/>
    </location>
</feature>
<dbReference type="Proteomes" id="UP001221413">
    <property type="component" value="Unassembled WGS sequence"/>
</dbReference>
<feature type="transmembrane region" description="Helical" evidence="2">
    <location>
        <begin position="167"/>
        <end position="186"/>
    </location>
</feature>
<feature type="compositionally biased region" description="Pro residues" evidence="1">
    <location>
        <begin position="530"/>
        <end position="547"/>
    </location>
</feature>
<feature type="compositionally biased region" description="Pro residues" evidence="1">
    <location>
        <begin position="456"/>
        <end position="472"/>
    </location>
</feature>
<gene>
    <name evidence="3" type="ORF">Dda_8920</name>
</gene>
<feature type="compositionally biased region" description="Gly residues" evidence="1">
    <location>
        <begin position="241"/>
        <end position="250"/>
    </location>
</feature>
<evidence type="ECO:0000256" key="2">
    <source>
        <dbReference type="SAM" id="Phobius"/>
    </source>
</evidence>
<feature type="compositionally biased region" description="Low complexity" evidence="1">
    <location>
        <begin position="112"/>
        <end position="153"/>
    </location>
</feature>
<feature type="compositionally biased region" description="Pro residues" evidence="1">
    <location>
        <begin position="431"/>
        <end position="440"/>
    </location>
</feature>
<organism evidence="3 4">
    <name type="scientific">Drechslerella dactyloides</name>
    <name type="common">Nematode-trapping fungus</name>
    <name type="synonym">Arthrobotrys dactyloides</name>
    <dbReference type="NCBI Taxonomy" id="74499"/>
    <lineage>
        <taxon>Eukaryota</taxon>
        <taxon>Fungi</taxon>
        <taxon>Dikarya</taxon>
        <taxon>Ascomycota</taxon>
        <taxon>Pezizomycotina</taxon>
        <taxon>Orbiliomycetes</taxon>
        <taxon>Orbiliales</taxon>
        <taxon>Orbiliaceae</taxon>
        <taxon>Drechslerella</taxon>
    </lineage>
</organism>
<feature type="compositionally biased region" description="Polar residues" evidence="1">
    <location>
        <begin position="411"/>
        <end position="423"/>
    </location>
</feature>
<feature type="compositionally biased region" description="Pro residues" evidence="1">
    <location>
        <begin position="721"/>
        <end position="730"/>
    </location>
</feature>
<keyword evidence="2" id="KW-1133">Transmembrane helix</keyword>
<feature type="compositionally biased region" description="Low complexity" evidence="1">
    <location>
        <begin position="855"/>
        <end position="877"/>
    </location>
</feature>
<accession>A0AAD6NFP5</accession>
<name>A0AAD6NFP5_DREDA</name>
<keyword evidence="2" id="KW-0812">Transmembrane</keyword>
<dbReference type="EMBL" id="JAQGDS010000013">
    <property type="protein sequence ID" value="KAJ6256419.1"/>
    <property type="molecule type" value="Genomic_DNA"/>
</dbReference>
<evidence type="ECO:0000313" key="4">
    <source>
        <dbReference type="Proteomes" id="UP001221413"/>
    </source>
</evidence>
<keyword evidence="4" id="KW-1185">Reference proteome</keyword>
<feature type="region of interest" description="Disordered" evidence="1">
    <location>
        <begin position="404"/>
        <end position="739"/>
    </location>
</feature>
<proteinExistence type="predicted"/>
<feature type="compositionally biased region" description="Pro residues" evidence="1">
    <location>
        <begin position="496"/>
        <end position="511"/>
    </location>
</feature>
<feature type="region of interest" description="Disordered" evidence="1">
    <location>
        <begin position="924"/>
        <end position="972"/>
    </location>
</feature>
<evidence type="ECO:0000256" key="1">
    <source>
        <dbReference type="SAM" id="MobiDB-lite"/>
    </source>
</evidence>
<feature type="compositionally biased region" description="Polar residues" evidence="1">
    <location>
        <begin position="840"/>
        <end position="854"/>
    </location>
</feature>
<feature type="compositionally biased region" description="Polar residues" evidence="1">
    <location>
        <begin position="686"/>
        <end position="701"/>
    </location>
</feature>
<reference evidence="3" key="1">
    <citation type="submission" date="2023-01" db="EMBL/GenBank/DDBJ databases">
        <title>The chitinases involved in constricting ring structure development in the nematode-trapping fungus Drechslerella dactyloides.</title>
        <authorList>
            <person name="Wang R."/>
            <person name="Zhang L."/>
            <person name="Tang P."/>
            <person name="Li S."/>
            <person name="Liang L."/>
        </authorList>
    </citation>
    <scope>NUCLEOTIDE SEQUENCE</scope>
    <source>
        <strain evidence="3">YMF1.00031</strain>
    </source>
</reference>
<feature type="region of interest" description="Disordered" evidence="1">
    <location>
        <begin position="38"/>
        <end position="165"/>
    </location>
</feature>
<feature type="region of interest" description="Disordered" evidence="1">
    <location>
        <begin position="183"/>
        <end position="261"/>
    </location>
</feature>
<feature type="compositionally biased region" description="Polar residues" evidence="1">
    <location>
        <begin position="708"/>
        <end position="717"/>
    </location>
</feature>
<feature type="compositionally biased region" description="Basic and acidic residues" evidence="1">
    <location>
        <begin position="356"/>
        <end position="372"/>
    </location>
</feature>
<sequence length="972" mass="103241">MEDMLWSAGTKLGISALKAFTGSKASGAGKALNVLAGAFDEDGGDDGGDDDYEEEEVEEVEDAGGEEYAAEEYVEEEYAAEEGAEEEEYYEEEATQDDTAYEDGDYDDYESSADATATYDQTYDQATDTTYEYTYSEDTAQQDTTQQDAAQATSPTRARRGPTSRGLGLAAVAVGGAAVAGAALAAKRGRRKPRGAAGCPPTRGRGRGGPVGGRPNHPIGGPPPVRGGAARGRGRGRSRGAGRGQGGAGQPVGQPDIYMPQPLRPQHQIAIGLPNALGPVPNSQPDAYPAVGRLPLHSSSYINQPLQEPPQQLPPPYSTVVYTSLPTQRQKADPAVLEQMSKRRLGALQQIQERERNRIAARKREEEQDRLRAAGGQQATNPDTPELEPIVKINLPPGVVAKPNVLAPGAQNPNIGRTKSTMAPQAVEMPQPAPPKPPAVKMPQPARPVSHAVEMPQPPPPVPQPAKMPQPAHPVSQAVEMPSSSRPVTHAVEMPQPAPPAPQYNPPPANPAPVVANNYYEMDGGTYTPAPAPAPAPAPYTQAPPAPQWSASAPAVELDSAQQRYTATEYRPELPAHANTWAQPQPRPQPQPSGPQRSQSTLQRFPSRKPIQRPVSMAVPPSAANAYAPNPAFQQPQPPQPQPAQPQHQAVQAGQSSHETVEEEGWKPPPLKTVQRRKFGAGGESEASTAISSNNPHTETSIPDARPTETTSPSKYTNPLFAPPPPPPSMPQLESTSTHKPGYFENYVLEAAPSRMNHPALPPPPAPPPSMFTSNTSPTAPQTANMHPQYTNPNLQNQTGGHHATTMNQVDGHYATTMNQADGHYATTMNQANEQHRWQTSETSTPTVASYTYNYPSRRSSSHSYSSPASATSQYQNTTTSTYASGAVEMPASTGWHSGPNTRSPYDMNPMIAELPEIAGADAARPAPASNEMDLNRSDLQTGAGAGAGAGGGPGQSGMSANQVSFGWESYY</sequence>
<feature type="compositionally biased region" description="Gly residues" evidence="1">
    <location>
        <begin position="944"/>
        <end position="956"/>
    </location>
</feature>
<feature type="compositionally biased region" description="Low complexity" evidence="1">
    <location>
        <begin position="618"/>
        <end position="635"/>
    </location>
</feature>
<evidence type="ECO:0000313" key="3">
    <source>
        <dbReference type="EMBL" id="KAJ6256419.1"/>
    </source>
</evidence>
<comment type="caution">
    <text evidence="3">The sequence shown here is derived from an EMBL/GenBank/DDBJ whole genome shotgun (WGS) entry which is preliminary data.</text>
</comment>
<feature type="region of interest" description="Disordered" evidence="1">
    <location>
        <begin position="832"/>
        <end position="877"/>
    </location>
</feature>
<feature type="compositionally biased region" description="Low complexity" evidence="1">
    <location>
        <begin position="645"/>
        <end position="655"/>
    </location>
</feature>